<keyword evidence="2" id="KW-1185">Reference proteome</keyword>
<comment type="caution">
    <text evidence="1">The sequence shown here is derived from an EMBL/GenBank/DDBJ whole genome shotgun (WGS) entry which is preliminary data.</text>
</comment>
<dbReference type="Proteomes" id="UP000217033">
    <property type="component" value="Unassembled WGS sequence"/>
</dbReference>
<gene>
    <name evidence="1" type="ORF">CJF60_00925</name>
</gene>
<proteinExistence type="predicted"/>
<sequence>MAKDKNENKILKAIKKIKALPRTLKAIRDIISWIFKYYEQTSQKAKLHYLLMLHLLHMIYKSKVIWKNLTLKQFL</sequence>
<dbReference type="RefSeq" id="WP_084231798.1">
    <property type="nucleotide sequence ID" value="NZ_FWXE01000001.1"/>
</dbReference>
<protein>
    <recommendedName>
        <fullName evidence="3">Transposase</fullName>
    </recommendedName>
</protein>
<evidence type="ECO:0000313" key="2">
    <source>
        <dbReference type="Proteomes" id="UP000217033"/>
    </source>
</evidence>
<evidence type="ECO:0008006" key="3">
    <source>
        <dbReference type="Google" id="ProtNLM"/>
    </source>
</evidence>
<organism evidence="1 2">
    <name type="scientific">Mycoplasmopsis agassizii</name>
    <dbReference type="NCBI Taxonomy" id="33922"/>
    <lineage>
        <taxon>Bacteria</taxon>
        <taxon>Bacillati</taxon>
        <taxon>Mycoplasmatota</taxon>
        <taxon>Mycoplasmoidales</taxon>
        <taxon>Metamycoplasmataceae</taxon>
        <taxon>Mycoplasmopsis</taxon>
    </lineage>
</organism>
<dbReference type="EMBL" id="NQMN01000001">
    <property type="protein sequence ID" value="PAF55235.1"/>
    <property type="molecule type" value="Genomic_DNA"/>
</dbReference>
<evidence type="ECO:0000313" key="1">
    <source>
        <dbReference type="EMBL" id="PAF55235.1"/>
    </source>
</evidence>
<reference evidence="1" key="1">
    <citation type="submission" date="2017-08" db="EMBL/GenBank/DDBJ databases">
        <authorList>
            <person name="Alvarez-Ponce D."/>
            <person name="Weitzman C.L."/>
            <person name="Tillett R.L."/>
            <person name="Sandmeier F.C."/>
            <person name="Tracy C.R."/>
        </authorList>
    </citation>
    <scope>NUCLEOTIDE SEQUENCE [LARGE SCALE GENOMIC DNA]</scope>
    <source>
        <strain evidence="1">PS6</strain>
    </source>
</reference>
<name>A0ABX4H5T7_9BACT</name>
<accession>A0ABX4H5T7</accession>